<proteinExistence type="predicted"/>
<reference evidence="1 2" key="1">
    <citation type="submission" date="2018-06" db="EMBL/GenBank/DDBJ databases">
        <title>A transcriptomic atlas of mushroom development highlights an independent origin of complex multicellularity.</title>
        <authorList>
            <consortium name="DOE Joint Genome Institute"/>
            <person name="Krizsan K."/>
            <person name="Almasi E."/>
            <person name="Merenyi Z."/>
            <person name="Sahu N."/>
            <person name="Viragh M."/>
            <person name="Koszo T."/>
            <person name="Mondo S."/>
            <person name="Kiss B."/>
            <person name="Balint B."/>
            <person name="Kues U."/>
            <person name="Barry K."/>
            <person name="Hegedus J.C."/>
            <person name="Henrissat B."/>
            <person name="Johnson J."/>
            <person name="Lipzen A."/>
            <person name="Ohm R."/>
            <person name="Nagy I."/>
            <person name="Pangilinan J."/>
            <person name="Yan J."/>
            <person name="Xiong Y."/>
            <person name="Grigoriev I.V."/>
            <person name="Hibbett D.S."/>
            <person name="Nagy L.G."/>
        </authorList>
    </citation>
    <scope>NUCLEOTIDE SEQUENCE [LARGE SCALE GENOMIC DNA]</scope>
    <source>
        <strain evidence="1 2">SZMC22713</strain>
    </source>
</reference>
<evidence type="ECO:0000313" key="2">
    <source>
        <dbReference type="Proteomes" id="UP000294933"/>
    </source>
</evidence>
<dbReference type="Proteomes" id="UP000294933">
    <property type="component" value="Unassembled WGS sequence"/>
</dbReference>
<dbReference type="AlphaFoldDB" id="A0A4Y7PY98"/>
<organism evidence="1 2">
    <name type="scientific">Rickenella mellea</name>
    <dbReference type="NCBI Taxonomy" id="50990"/>
    <lineage>
        <taxon>Eukaryota</taxon>
        <taxon>Fungi</taxon>
        <taxon>Dikarya</taxon>
        <taxon>Basidiomycota</taxon>
        <taxon>Agaricomycotina</taxon>
        <taxon>Agaricomycetes</taxon>
        <taxon>Hymenochaetales</taxon>
        <taxon>Rickenellaceae</taxon>
        <taxon>Rickenella</taxon>
    </lineage>
</organism>
<dbReference type="EMBL" id="ML170188">
    <property type="protein sequence ID" value="TDL20373.1"/>
    <property type="molecule type" value="Genomic_DNA"/>
</dbReference>
<keyword evidence="2" id="KW-1185">Reference proteome</keyword>
<name>A0A4Y7PY98_9AGAM</name>
<gene>
    <name evidence="1" type="ORF">BD410DRAFT_804949</name>
</gene>
<protein>
    <submittedName>
        <fullName evidence="1">Uncharacterized protein</fullName>
    </submittedName>
</protein>
<sequence length="214" mass="24615">MAKGASWRWGIDRDALILQSAVHPNQIERLSRHRKGSGAWYTRKITDEEHWTYLHSGSARYLVGSCRGNGVANQPALTKRTKSYENTRTNGKCADIETVLSYWFNQNWSASVKRNIEFTKTFVLLAFVMKVGAQRKRKTHFRPRTGCNGWVTSLSTHEHACALSIYTWYIVQRTGLNTERKTKPLAGQQRENEVIDFYMTGTEDIGRKRAGTRR</sequence>
<evidence type="ECO:0000313" key="1">
    <source>
        <dbReference type="EMBL" id="TDL20373.1"/>
    </source>
</evidence>
<dbReference type="VEuPathDB" id="FungiDB:BD410DRAFT_804949"/>
<accession>A0A4Y7PY98</accession>